<proteinExistence type="predicted"/>
<feature type="region of interest" description="Disordered" evidence="1">
    <location>
        <begin position="40"/>
        <end position="99"/>
    </location>
</feature>
<sequence>MTHCSKISLIIYLSLNMGNCIENNNNKNNSNGINNTNSIITSTKNNNNNSSIANCHSGNNNKGYYRTDQNNIQDSSIKTTEFGQDRNDKTISKNSIEQK</sequence>
<evidence type="ECO:0000313" key="3">
    <source>
        <dbReference type="EMBL" id="GFO30339.1"/>
    </source>
</evidence>
<evidence type="ECO:0000256" key="1">
    <source>
        <dbReference type="SAM" id="MobiDB-lite"/>
    </source>
</evidence>
<reference evidence="3 4" key="1">
    <citation type="journal article" date="2021" name="Elife">
        <title>Chloroplast acquisition without the gene transfer in kleptoplastic sea slugs, Plakobranchus ocellatus.</title>
        <authorList>
            <person name="Maeda T."/>
            <person name="Takahashi S."/>
            <person name="Yoshida T."/>
            <person name="Shimamura S."/>
            <person name="Takaki Y."/>
            <person name="Nagai Y."/>
            <person name="Toyoda A."/>
            <person name="Suzuki Y."/>
            <person name="Arimoto A."/>
            <person name="Ishii H."/>
            <person name="Satoh N."/>
            <person name="Nishiyama T."/>
            <person name="Hasebe M."/>
            <person name="Maruyama T."/>
            <person name="Minagawa J."/>
            <person name="Obokata J."/>
            <person name="Shigenobu S."/>
        </authorList>
    </citation>
    <scope>NUCLEOTIDE SEQUENCE [LARGE SCALE GENOMIC DNA]</scope>
</reference>
<feature type="compositionally biased region" description="Low complexity" evidence="1">
    <location>
        <begin position="40"/>
        <end position="54"/>
    </location>
</feature>
<feature type="compositionally biased region" description="Basic and acidic residues" evidence="1">
    <location>
        <begin position="83"/>
        <end position="99"/>
    </location>
</feature>
<name>A0AAV4CGN0_9GAST</name>
<feature type="compositionally biased region" description="Polar residues" evidence="1">
    <location>
        <begin position="56"/>
        <end position="82"/>
    </location>
</feature>
<keyword evidence="4" id="KW-1185">Reference proteome</keyword>
<keyword evidence="2" id="KW-0732">Signal</keyword>
<feature type="chain" id="PRO_5043517450" evidence="2">
    <location>
        <begin position="21"/>
        <end position="99"/>
    </location>
</feature>
<organism evidence="3 4">
    <name type="scientific">Plakobranchus ocellatus</name>
    <dbReference type="NCBI Taxonomy" id="259542"/>
    <lineage>
        <taxon>Eukaryota</taxon>
        <taxon>Metazoa</taxon>
        <taxon>Spiralia</taxon>
        <taxon>Lophotrochozoa</taxon>
        <taxon>Mollusca</taxon>
        <taxon>Gastropoda</taxon>
        <taxon>Heterobranchia</taxon>
        <taxon>Euthyneura</taxon>
        <taxon>Panpulmonata</taxon>
        <taxon>Sacoglossa</taxon>
        <taxon>Placobranchoidea</taxon>
        <taxon>Plakobranchidae</taxon>
        <taxon>Plakobranchus</taxon>
    </lineage>
</organism>
<dbReference type="AlphaFoldDB" id="A0AAV4CGN0"/>
<dbReference type="Proteomes" id="UP000735302">
    <property type="component" value="Unassembled WGS sequence"/>
</dbReference>
<gene>
    <name evidence="3" type="ORF">PoB_005684400</name>
</gene>
<dbReference type="EMBL" id="BLXT01006233">
    <property type="protein sequence ID" value="GFO30339.1"/>
    <property type="molecule type" value="Genomic_DNA"/>
</dbReference>
<accession>A0AAV4CGN0</accession>
<feature type="signal peptide" evidence="2">
    <location>
        <begin position="1"/>
        <end position="20"/>
    </location>
</feature>
<comment type="caution">
    <text evidence="3">The sequence shown here is derived from an EMBL/GenBank/DDBJ whole genome shotgun (WGS) entry which is preliminary data.</text>
</comment>
<evidence type="ECO:0000313" key="4">
    <source>
        <dbReference type="Proteomes" id="UP000735302"/>
    </source>
</evidence>
<protein>
    <submittedName>
        <fullName evidence="3">Uncharacterized protein</fullName>
    </submittedName>
</protein>
<evidence type="ECO:0000256" key="2">
    <source>
        <dbReference type="SAM" id="SignalP"/>
    </source>
</evidence>